<keyword evidence="3" id="KW-1185">Reference proteome</keyword>
<reference evidence="2 3" key="1">
    <citation type="submission" date="2019-02" db="EMBL/GenBank/DDBJ databases">
        <title>Deep-cultivation of Planctomycetes and their phenomic and genomic characterization uncovers novel biology.</title>
        <authorList>
            <person name="Wiegand S."/>
            <person name="Jogler M."/>
            <person name="Boedeker C."/>
            <person name="Pinto D."/>
            <person name="Vollmers J."/>
            <person name="Rivas-Marin E."/>
            <person name="Kohn T."/>
            <person name="Peeters S.H."/>
            <person name="Heuer A."/>
            <person name="Rast P."/>
            <person name="Oberbeckmann S."/>
            <person name="Bunk B."/>
            <person name="Jeske O."/>
            <person name="Meyerdierks A."/>
            <person name="Storesund J.E."/>
            <person name="Kallscheuer N."/>
            <person name="Luecker S."/>
            <person name="Lage O.M."/>
            <person name="Pohl T."/>
            <person name="Merkel B.J."/>
            <person name="Hornburger P."/>
            <person name="Mueller R.-W."/>
            <person name="Bruemmer F."/>
            <person name="Labrenz M."/>
            <person name="Spormann A.M."/>
            <person name="Op Den Camp H."/>
            <person name="Overmann J."/>
            <person name="Amann R."/>
            <person name="Jetten M.S.M."/>
            <person name="Mascher T."/>
            <person name="Medema M.H."/>
            <person name="Devos D.P."/>
            <person name="Kaster A.-K."/>
            <person name="Ovreas L."/>
            <person name="Rohde M."/>
            <person name="Galperin M.Y."/>
            <person name="Jogler C."/>
        </authorList>
    </citation>
    <scope>NUCLEOTIDE SEQUENCE [LARGE SCALE GENOMIC DNA]</scope>
    <source>
        <strain evidence="2 3">Pla22</strain>
    </source>
</reference>
<keyword evidence="1" id="KW-0812">Transmembrane</keyword>
<feature type="transmembrane region" description="Helical" evidence="1">
    <location>
        <begin position="64"/>
        <end position="83"/>
    </location>
</feature>
<proteinExistence type="predicted"/>
<dbReference type="AlphaFoldDB" id="A0A5C5WLD6"/>
<protein>
    <submittedName>
        <fullName evidence="2">Uncharacterized protein</fullName>
    </submittedName>
</protein>
<name>A0A5C5WLD6_9BACT</name>
<evidence type="ECO:0000313" key="2">
    <source>
        <dbReference type="EMBL" id="TWT50939.1"/>
    </source>
</evidence>
<sequence>MVDSPDSFVQPEKIKANVASSSVAVFKLLDLFSLVSEWVKKLLSYVCTVWCVYSLREKLTGNWLASRVFLGIGAFGFLVFFFGDPELPIA</sequence>
<organism evidence="2 3">
    <name type="scientific">Rubripirellula amarantea</name>
    <dbReference type="NCBI Taxonomy" id="2527999"/>
    <lineage>
        <taxon>Bacteria</taxon>
        <taxon>Pseudomonadati</taxon>
        <taxon>Planctomycetota</taxon>
        <taxon>Planctomycetia</taxon>
        <taxon>Pirellulales</taxon>
        <taxon>Pirellulaceae</taxon>
        <taxon>Rubripirellula</taxon>
    </lineage>
</organism>
<accession>A0A5C5WLD6</accession>
<dbReference type="Proteomes" id="UP000316598">
    <property type="component" value="Unassembled WGS sequence"/>
</dbReference>
<comment type="caution">
    <text evidence="2">The sequence shown here is derived from an EMBL/GenBank/DDBJ whole genome shotgun (WGS) entry which is preliminary data.</text>
</comment>
<gene>
    <name evidence="2" type="ORF">Pla22_36820</name>
</gene>
<evidence type="ECO:0000256" key="1">
    <source>
        <dbReference type="SAM" id="Phobius"/>
    </source>
</evidence>
<keyword evidence="1" id="KW-1133">Transmembrane helix</keyword>
<evidence type="ECO:0000313" key="3">
    <source>
        <dbReference type="Proteomes" id="UP000316598"/>
    </source>
</evidence>
<keyword evidence="1" id="KW-0472">Membrane</keyword>
<dbReference type="EMBL" id="SJPI01000002">
    <property type="protein sequence ID" value="TWT50939.1"/>
    <property type="molecule type" value="Genomic_DNA"/>
</dbReference>